<dbReference type="InterPro" id="IPR029064">
    <property type="entry name" value="Ribosomal_eL30-like_sf"/>
</dbReference>
<gene>
    <name evidence="2" type="ORF">H9L42_11610</name>
</gene>
<organism evidence="2 3">
    <name type="scientific">Zhenpiania hominis</name>
    <dbReference type="NCBI Taxonomy" id="2763644"/>
    <lineage>
        <taxon>Bacteria</taxon>
        <taxon>Bacillati</taxon>
        <taxon>Bacillota</taxon>
        <taxon>Clostridia</taxon>
        <taxon>Peptostreptococcales</taxon>
        <taxon>Anaerovoracaceae</taxon>
        <taxon>Zhenpiania</taxon>
    </lineage>
</organism>
<dbReference type="AlphaFoldDB" id="A0A923NM35"/>
<evidence type="ECO:0000313" key="2">
    <source>
        <dbReference type="EMBL" id="MBC6680466.1"/>
    </source>
</evidence>
<feature type="domain" description="Ribosomal protein eL8/eL30/eS12/Gadd45" evidence="1">
    <location>
        <begin position="4"/>
        <end position="92"/>
    </location>
</feature>
<dbReference type="SUPFAM" id="SSF55315">
    <property type="entry name" value="L30e-like"/>
    <property type="match status" value="1"/>
</dbReference>
<dbReference type="InterPro" id="IPR004038">
    <property type="entry name" value="Ribosomal_eL8/eL30/eS12/Gad45"/>
</dbReference>
<sequence length="110" mass="11989">MRSKLQSYLGFARKSGNLVMGFNSCVFAMKKGKIKLLIVAEDLSENTSEKIKKEAKKYQVACRVYGSCEELSEMAGTGGRSIFGITDPNFANVILDEIDKDGEGKGGVQI</sequence>
<keyword evidence="3" id="KW-1185">Reference proteome</keyword>
<evidence type="ECO:0000259" key="1">
    <source>
        <dbReference type="Pfam" id="PF01248"/>
    </source>
</evidence>
<evidence type="ECO:0000313" key="3">
    <source>
        <dbReference type="Proteomes" id="UP000602647"/>
    </source>
</evidence>
<dbReference type="Gene3D" id="3.30.1330.30">
    <property type="match status" value="1"/>
</dbReference>
<dbReference type="RefSeq" id="WP_187303564.1">
    <property type="nucleotide sequence ID" value="NZ_CBCTON010000035.1"/>
</dbReference>
<dbReference type="EMBL" id="JACRYT010000013">
    <property type="protein sequence ID" value="MBC6680466.1"/>
    <property type="molecule type" value="Genomic_DNA"/>
</dbReference>
<comment type="caution">
    <text evidence="2">The sequence shown here is derived from an EMBL/GenBank/DDBJ whole genome shotgun (WGS) entry which is preliminary data.</text>
</comment>
<accession>A0A923NM35</accession>
<reference evidence="2" key="1">
    <citation type="submission" date="2020-08" db="EMBL/GenBank/DDBJ databases">
        <title>Genome public.</title>
        <authorList>
            <person name="Liu C."/>
            <person name="Sun Q."/>
        </authorList>
    </citation>
    <scope>NUCLEOTIDE SEQUENCE</scope>
    <source>
        <strain evidence="2">BX12</strain>
    </source>
</reference>
<name>A0A923NM35_9FIRM</name>
<protein>
    <submittedName>
        <fullName evidence="2">Ribosomal L7Ae/L30e/S12e/Gadd45 family protein</fullName>
    </submittedName>
</protein>
<dbReference type="Pfam" id="PF01248">
    <property type="entry name" value="Ribosomal_L7Ae"/>
    <property type="match status" value="1"/>
</dbReference>
<dbReference type="Proteomes" id="UP000602647">
    <property type="component" value="Unassembled WGS sequence"/>
</dbReference>
<proteinExistence type="predicted"/>